<proteinExistence type="predicted"/>
<protein>
    <submittedName>
        <fullName evidence="1">Uncharacterized protein</fullName>
    </submittedName>
</protein>
<dbReference type="Proteomes" id="UP000252255">
    <property type="component" value="Unassembled WGS sequence"/>
</dbReference>
<comment type="caution">
    <text evidence="1">The sequence shown here is derived from an EMBL/GenBank/DDBJ whole genome shotgun (WGS) entry which is preliminary data.</text>
</comment>
<accession>A0A367WP55</accession>
<evidence type="ECO:0000313" key="2">
    <source>
        <dbReference type="Proteomes" id="UP000252255"/>
    </source>
</evidence>
<gene>
    <name evidence="1" type="ORF">TH30_19780</name>
</gene>
<organism evidence="1 2">
    <name type="scientific">Thalassospira profundimaris</name>
    <dbReference type="NCBI Taxonomy" id="502049"/>
    <lineage>
        <taxon>Bacteria</taxon>
        <taxon>Pseudomonadati</taxon>
        <taxon>Pseudomonadota</taxon>
        <taxon>Alphaproteobacteria</taxon>
        <taxon>Rhodospirillales</taxon>
        <taxon>Thalassospiraceae</taxon>
        <taxon>Thalassospira</taxon>
    </lineage>
</organism>
<evidence type="ECO:0000313" key="1">
    <source>
        <dbReference type="EMBL" id="RCK43255.1"/>
    </source>
</evidence>
<dbReference type="AlphaFoldDB" id="A0A367WP55"/>
<reference evidence="1 2" key="1">
    <citation type="submission" date="2014-07" db="EMBL/GenBank/DDBJ databases">
        <title>Draft genome sequence of Thalassospira profundimaris PR54-5.</title>
        <authorList>
            <person name="Lai Q."/>
            <person name="Shao Z."/>
        </authorList>
    </citation>
    <scope>NUCLEOTIDE SEQUENCE [LARGE SCALE GENOMIC DNA]</scope>
    <source>
        <strain evidence="1 2">PR54-5</strain>
    </source>
</reference>
<sequence length="108" mass="11997">MIPDVQPDFLFCFMMRVTACQSDFKGVVLSTLNGRFIDCTDLIPGVFCDRGFIDNTVNKSHIGSADTELVLSKAITSQLEKPPLIQTNHLVGGFLRFRKVSAPTDFLQ</sequence>
<name>A0A367WP55_9PROT</name>
<dbReference type="EMBL" id="JPWI01000015">
    <property type="protein sequence ID" value="RCK43255.1"/>
    <property type="molecule type" value="Genomic_DNA"/>
</dbReference>